<keyword evidence="3 7" id="KW-0999">Mitochondrion inner membrane</keyword>
<comment type="similarity">
    <text evidence="1 7">Belongs to the MICOS complex subunit Mic60 family.</text>
</comment>
<dbReference type="PANTHER" id="PTHR15415:SF7">
    <property type="entry name" value="MICOS COMPLEX SUBUNIT MIC60"/>
    <property type="match status" value="1"/>
</dbReference>
<comment type="subcellular location">
    <subcellularLocation>
        <location evidence="7">Mitochondrion inner membrane</location>
        <topology evidence="7">Single-pass membrane protein</topology>
    </subcellularLocation>
</comment>
<keyword evidence="6 7" id="KW-0472">Membrane</keyword>
<feature type="transmembrane region" description="Helical" evidence="7">
    <location>
        <begin position="51"/>
        <end position="69"/>
    </location>
</feature>
<keyword evidence="2 7" id="KW-0812">Transmembrane</keyword>
<dbReference type="Pfam" id="PF09731">
    <property type="entry name" value="Mitofilin"/>
    <property type="match status" value="1"/>
</dbReference>
<reference evidence="10" key="1">
    <citation type="submission" date="2025-08" db="UniProtKB">
        <authorList>
            <consortium name="RefSeq"/>
        </authorList>
    </citation>
    <scope>IDENTIFICATION</scope>
    <source>
        <tissue evidence="10">Silk gland</tissue>
    </source>
</reference>
<dbReference type="AlphaFoldDB" id="A0A6J2K6Q1"/>
<evidence type="ECO:0000313" key="10">
    <source>
        <dbReference type="RefSeq" id="XP_028037976.1"/>
    </source>
</evidence>
<dbReference type="GO" id="GO:0061617">
    <property type="term" value="C:MICOS complex"/>
    <property type="evidence" value="ECO:0007669"/>
    <property type="project" value="TreeGrafter"/>
</dbReference>
<dbReference type="RefSeq" id="XP_028037976.1">
    <property type="nucleotide sequence ID" value="XM_028182175.1"/>
</dbReference>
<name>A0A6J2K6Q1_BOMMA</name>
<sequence length="701" mass="77967">MYKFTNHLSNAKLVLVRRHIDGSSAALIVLRQNSYSQDHGTRQQPRKSRKLFWSTVGATVLTGAAVVYAKHSPEARNWLESNVPWANDLVALVYQEKSSPWKFTVDRFNQATTSISHFVFGKEGVTPLEIKSRSQQDIDADAAKKATSKDFQLPPPSLEPLYVEEKKLGTPDVDTPATVVQTERCEPARAPAAAVPAELVQLERDMMDNTKLALDSYKRASQHCKRYNDALYKIVESTVEELDKRHFSALQGAQSERDAAHEQAAEAAARAKSAIQRVESALEAGAPVPPPAAAATRRHAAAFGEQLATAEAEYCRCRDEALLADRYWDKVEAARSAFRAELAALFPGADLSARSLPSAHVDLLLVYTLKQIQFLQNQLAELQTVREQKINRAIECHDEKALIEAKVEDLIKAERVEREKEFLKRSLALQAEAHRSLREQLKKQFEIQQEVLQEKVASKEKEVMSRLARAQSERLEHERAQHKRELGAAAARLAAVQHALKQRAGAEEEARRSAALWAAAGGVLAALSAPRRAPLRDHVAAVRSAGKDDKLVQSILQSISRDALEHGVATEQELRDSFDRMEKTVLKVALVGREGASLPVYFLSWLQSKLLFYKLSELPEEEMEDKPVDYTKLDNFEIMQRARWQLERGAVERAARLVGALRGAGRAAGAAWAGPAREHLAVRQAAHALMAHAELSSLLHV</sequence>
<keyword evidence="8" id="KW-0175">Coiled coil</keyword>
<dbReference type="OrthoDB" id="10261039at2759"/>
<evidence type="ECO:0000256" key="3">
    <source>
        <dbReference type="ARBA" id="ARBA00022792"/>
    </source>
</evidence>
<evidence type="ECO:0000313" key="9">
    <source>
        <dbReference type="Proteomes" id="UP000504629"/>
    </source>
</evidence>
<dbReference type="GO" id="GO:0042407">
    <property type="term" value="P:cristae formation"/>
    <property type="evidence" value="ECO:0007669"/>
    <property type="project" value="TreeGrafter"/>
</dbReference>
<evidence type="ECO:0000256" key="7">
    <source>
        <dbReference type="RuleBase" id="RU363000"/>
    </source>
</evidence>
<evidence type="ECO:0000256" key="8">
    <source>
        <dbReference type="SAM" id="Coils"/>
    </source>
</evidence>
<dbReference type="PANTHER" id="PTHR15415">
    <property type="entry name" value="MITOFILIN"/>
    <property type="match status" value="1"/>
</dbReference>
<protein>
    <recommendedName>
        <fullName evidence="7">MICOS complex subunit MIC60</fullName>
    </recommendedName>
    <alternativeName>
        <fullName evidence="7">Mitofilin</fullName>
    </alternativeName>
</protein>
<evidence type="ECO:0000256" key="4">
    <source>
        <dbReference type="ARBA" id="ARBA00022989"/>
    </source>
</evidence>
<organism evidence="9 10">
    <name type="scientific">Bombyx mandarina</name>
    <name type="common">Wild silk moth</name>
    <name type="synonym">Wild silkworm</name>
    <dbReference type="NCBI Taxonomy" id="7092"/>
    <lineage>
        <taxon>Eukaryota</taxon>
        <taxon>Metazoa</taxon>
        <taxon>Ecdysozoa</taxon>
        <taxon>Arthropoda</taxon>
        <taxon>Hexapoda</taxon>
        <taxon>Insecta</taxon>
        <taxon>Pterygota</taxon>
        <taxon>Neoptera</taxon>
        <taxon>Endopterygota</taxon>
        <taxon>Lepidoptera</taxon>
        <taxon>Glossata</taxon>
        <taxon>Ditrysia</taxon>
        <taxon>Bombycoidea</taxon>
        <taxon>Bombycidae</taxon>
        <taxon>Bombycinae</taxon>
        <taxon>Bombyx</taxon>
    </lineage>
</organism>
<keyword evidence="9" id="KW-1185">Reference proteome</keyword>
<feature type="coiled-coil region" evidence="8">
    <location>
        <begin position="372"/>
        <end position="492"/>
    </location>
</feature>
<proteinExistence type="inferred from homology"/>
<dbReference type="KEGG" id="bman:114248761"/>
<keyword evidence="5 7" id="KW-0496">Mitochondrion</keyword>
<feature type="coiled-coil region" evidence="8">
    <location>
        <begin position="250"/>
        <end position="281"/>
    </location>
</feature>
<evidence type="ECO:0000256" key="5">
    <source>
        <dbReference type="ARBA" id="ARBA00023128"/>
    </source>
</evidence>
<evidence type="ECO:0000256" key="6">
    <source>
        <dbReference type="ARBA" id="ARBA00023136"/>
    </source>
</evidence>
<dbReference type="InterPro" id="IPR019133">
    <property type="entry name" value="MIC60"/>
</dbReference>
<dbReference type="GeneID" id="114248761"/>
<evidence type="ECO:0000256" key="1">
    <source>
        <dbReference type="ARBA" id="ARBA00010877"/>
    </source>
</evidence>
<comment type="subunit">
    <text evidence="7">Component of the mitochondrial contact site and cristae organizing system (MICOS) complex.</text>
</comment>
<accession>A0A6J2K6Q1</accession>
<evidence type="ECO:0000256" key="2">
    <source>
        <dbReference type="ARBA" id="ARBA00022692"/>
    </source>
</evidence>
<dbReference type="Proteomes" id="UP000504629">
    <property type="component" value="Unplaced"/>
</dbReference>
<gene>
    <name evidence="10" type="primary">LOC114248761</name>
</gene>
<keyword evidence="4 7" id="KW-1133">Transmembrane helix</keyword>
<comment type="function">
    <text evidence="7">Component of the MICOS complex, a large protein complex of the mitochondrial inner membrane that plays crucial roles in the maintenance of crista junctions, inner membrane architecture, and formation of contact sites to the outer membrane.</text>
</comment>